<reference evidence="1" key="1">
    <citation type="journal article" date="2014" name="Front. Microbiol.">
        <title>High frequency of phylogenetically diverse reductive dehalogenase-homologous genes in deep subseafloor sedimentary metagenomes.</title>
        <authorList>
            <person name="Kawai M."/>
            <person name="Futagami T."/>
            <person name="Toyoda A."/>
            <person name="Takaki Y."/>
            <person name="Nishi S."/>
            <person name="Hori S."/>
            <person name="Arai W."/>
            <person name="Tsubouchi T."/>
            <person name="Morono Y."/>
            <person name="Uchiyama I."/>
            <person name="Ito T."/>
            <person name="Fujiyama A."/>
            <person name="Inagaki F."/>
            <person name="Takami H."/>
        </authorList>
    </citation>
    <scope>NUCLEOTIDE SEQUENCE</scope>
    <source>
        <strain evidence="1">Expedition CK06-06</strain>
    </source>
</reference>
<gene>
    <name evidence="1" type="ORF">S06H3_34510</name>
</gene>
<dbReference type="AlphaFoldDB" id="X1MGM6"/>
<proteinExistence type="predicted"/>
<protein>
    <submittedName>
        <fullName evidence="1">Uncharacterized protein</fullName>
    </submittedName>
</protein>
<accession>X1MGM6</accession>
<sequence>MTKLLMTIAVVGLFVAPVFADLPPTGQVDNQTFGVAVTVTVEPEVSMWSGGPVTLTLDGSNPPDNSDAVAATLGHINNVAAEISVKVDGTLPTPTVGGGGVIFSIFDNMTEEGALAAIHDNQYAPAGAKVWTYDTLGRDAEPFAPVAKANSATSRNIVYAAGAPGDLPDVANFDLVVTWTISIAL</sequence>
<organism evidence="1">
    <name type="scientific">marine sediment metagenome</name>
    <dbReference type="NCBI Taxonomy" id="412755"/>
    <lineage>
        <taxon>unclassified sequences</taxon>
        <taxon>metagenomes</taxon>
        <taxon>ecological metagenomes</taxon>
    </lineage>
</organism>
<name>X1MGM6_9ZZZZ</name>
<comment type="caution">
    <text evidence="1">The sequence shown here is derived from an EMBL/GenBank/DDBJ whole genome shotgun (WGS) entry which is preliminary data.</text>
</comment>
<dbReference type="EMBL" id="BARV01020721">
    <property type="protein sequence ID" value="GAI30423.1"/>
    <property type="molecule type" value="Genomic_DNA"/>
</dbReference>
<evidence type="ECO:0000313" key="1">
    <source>
        <dbReference type="EMBL" id="GAI30423.1"/>
    </source>
</evidence>